<dbReference type="RefSeq" id="WP_278022219.1">
    <property type="nucleotide sequence ID" value="NZ_BAABDT010000002.1"/>
</dbReference>
<evidence type="ECO:0000256" key="1">
    <source>
        <dbReference type="PROSITE-ProRule" id="PRU00339"/>
    </source>
</evidence>
<evidence type="ECO:0008006" key="4">
    <source>
        <dbReference type="Google" id="ProtNLM"/>
    </source>
</evidence>
<dbReference type="Proteomes" id="UP001501367">
    <property type="component" value="Unassembled WGS sequence"/>
</dbReference>
<proteinExistence type="predicted"/>
<keyword evidence="1" id="KW-0802">TPR repeat</keyword>
<dbReference type="InterPro" id="IPR019734">
    <property type="entry name" value="TPR_rpt"/>
</dbReference>
<protein>
    <recommendedName>
        <fullName evidence="4">Tetratricopeptide repeat protein</fullName>
    </recommendedName>
</protein>
<evidence type="ECO:0000313" key="3">
    <source>
        <dbReference type="Proteomes" id="UP001501367"/>
    </source>
</evidence>
<dbReference type="PROSITE" id="PS50005">
    <property type="entry name" value="TPR"/>
    <property type="match status" value="1"/>
</dbReference>
<sequence length="217" mass="25326">MATDWYRRKSWSKTDEEEFFAKLSRARKDGRAQYLKVQAIELVDTKKPKLLQVAKELLSKVLNEYPDDNFNKGSVYHTFGNIFQLENNTEKALEYFKKAVDFEKTFPNVITQSYLDYAEIVVKNQFKDLYPVAEEMLENKISRLLFPNEKYIAFSLLAIINFYNSKAEIGKKYAEMANENANAETSGLRYHKYLGIVSSRDSLLDKVTKSFLKPYSK</sequence>
<reference evidence="3" key="1">
    <citation type="journal article" date="2019" name="Int. J. Syst. Evol. Microbiol.">
        <title>The Global Catalogue of Microorganisms (GCM) 10K type strain sequencing project: providing services to taxonomists for standard genome sequencing and annotation.</title>
        <authorList>
            <consortium name="The Broad Institute Genomics Platform"/>
            <consortium name="The Broad Institute Genome Sequencing Center for Infectious Disease"/>
            <person name="Wu L."/>
            <person name="Ma J."/>
        </authorList>
    </citation>
    <scope>NUCLEOTIDE SEQUENCE [LARGE SCALE GENOMIC DNA]</scope>
    <source>
        <strain evidence="3">JCM 17336</strain>
    </source>
</reference>
<organism evidence="2 3">
    <name type="scientific">Flavobacterium ginsengisoli</name>
    <dbReference type="NCBI Taxonomy" id="871694"/>
    <lineage>
        <taxon>Bacteria</taxon>
        <taxon>Pseudomonadati</taxon>
        <taxon>Bacteroidota</taxon>
        <taxon>Flavobacteriia</taxon>
        <taxon>Flavobacteriales</taxon>
        <taxon>Flavobacteriaceae</taxon>
        <taxon>Flavobacterium</taxon>
    </lineage>
</organism>
<name>A0ABP7F624_9FLAO</name>
<feature type="repeat" description="TPR" evidence="1">
    <location>
        <begin position="73"/>
        <end position="106"/>
    </location>
</feature>
<accession>A0ABP7F624</accession>
<dbReference type="Gene3D" id="1.25.40.10">
    <property type="entry name" value="Tetratricopeptide repeat domain"/>
    <property type="match status" value="1"/>
</dbReference>
<keyword evidence="3" id="KW-1185">Reference proteome</keyword>
<dbReference type="InterPro" id="IPR011990">
    <property type="entry name" value="TPR-like_helical_dom_sf"/>
</dbReference>
<evidence type="ECO:0000313" key="2">
    <source>
        <dbReference type="EMBL" id="GAA3732091.1"/>
    </source>
</evidence>
<dbReference type="EMBL" id="BAABDT010000002">
    <property type="protein sequence ID" value="GAA3732091.1"/>
    <property type="molecule type" value="Genomic_DNA"/>
</dbReference>
<comment type="caution">
    <text evidence="2">The sequence shown here is derived from an EMBL/GenBank/DDBJ whole genome shotgun (WGS) entry which is preliminary data.</text>
</comment>
<dbReference type="SUPFAM" id="SSF48452">
    <property type="entry name" value="TPR-like"/>
    <property type="match status" value="1"/>
</dbReference>
<gene>
    <name evidence="2" type="ORF">GCM10022422_12960</name>
</gene>